<accession>A0A9R1VS16</accession>
<dbReference type="AlphaFoldDB" id="A0A9R1VS16"/>
<name>A0A9R1VS16_LACSA</name>
<comment type="caution">
    <text evidence="2">The sequence shown here is derived from an EMBL/GenBank/DDBJ whole genome shotgun (WGS) entry which is preliminary data.</text>
</comment>
<dbReference type="InterPro" id="IPR036047">
    <property type="entry name" value="F-box-like_dom_sf"/>
</dbReference>
<evidence type="ECO:0000313" key="2">
    <source>
        <dbReference type="EMBL" id="KAJ0210198.1"/>
    </source>
</evidence>
<dbReference type="PANTHER" id="PTHR31639">
    <property type="entry name" value="F-BOX PROTEIN-LIKE"/>
    <property type="match status" value="1"/>
</dbReference>
<feature type="domain" description="F-box" evidence="1">
    <location>
        <begin position="8"/>
        <end position="47"/>
    </location>
</feature>
<dbReference type="CDD" id="cd22160">
    <property type="entry name" value="F-box_AtFBL13-like"/>
    <property type="match status" value="1"/>
</dbReference>
<dbReference type="InterPro" id="IPR053781">
    <property type="entry name" value="F-box_AtFBL13-like"/>
</dbReference>
<dbReference type="OrthoDB" id="612216at2759"/>
<protein>
    <recommendedName>
        <fullName evidence="1">F-box domain-containing protein</fullName>
    </recommendedName>
</protein>
<organism evidence="2 3">
    <name type="scientific">Lactuca sativa</name>
    <name type="common">Garden lettuce</name>
    <dbReference type="NCBI Taxonomy" id="4236"/>
    <lineage>
        <taxon>Eukaryota</taxon>
        <taxon>Viridiplantae</taxon>
        <taxon>Streptophyta</taxon>
        <taxon>Embryophyta</taxon>
        <taxon>Tracheophyta</taxon>
        <taxon>Spermatophyta</taxon>
        <taxon>Magnoliopsida</taxon>
        <taxon>eudicotyledons</taxon>
        <taxon>Gunneridae</taxon>
        <taxon>Pentapetalae</taxon>
        <taxon>asterids</taxon>
        <taxon>campanulids</taxon>
        <taxon>Asterales</taxon>
        <taxon>Asteraceae</taxon>
        <taxon>Cichorioideae</taxon>
        <taxon>Cichorieae</taxon>
        <taxon>Lactucinae</taxon>
        <taxon>Lactuca</taxon>
    </lineage>
</organism>
<dbReference type="PANTHER" id="PTHR31639:SF315">
    <property type="entry name" value="LEUCINE-RICH REPEAT DOMAIN SUPERFAMILY, F-BOX-LIKE DOMAIN SUPERFAMILY"/>
    <property type="match status" value="1"/>
</dbReference>
<proteinExistence type="predicted"/>
<dbReference type="EMBL" id="NBSK02000004">
    <property type="protein sequence ID" value="KAJ0210198.1"/>
    <property type="molecule type" value="Genomic_DNA"/>
</dbReference>
<reference evidence="2 3" key="1">
    <citation type="journal article" date="2017" name="Nat. Commun.">
        <title>Genome assembly with in vitro proximity ligation data and whole-genome triplication in lettuce.</title>
        <authorList>
            <person name="Reyes-Chin-Wo S."/>
            <person name="Wang Z."/>
            <person name="Yang X."/>
            <person name="Kozik A."/>
            <person name="Arikit S."/>
            <person name="Song C."/>
            <person name="Xia L."/>
            <person name="Froenicke L."/>
            <person name="Lavelle D.O."/>
            <person name="Truco M.J."/>
            <person name="Xia R."/>
            <person name="Zhu S."/>
            <person name="Xu C."/>
            <person name="Xu H."/>
            <person name="Xu X."/>
            <person name="Cox K."/>
            <person name="Korf I."/>
            <person name="Meyers B.C."/>
            <person name="Michelmore R.W."/>
        </authorList>
    </citation>
    <scope>NUCLEOTIDE SEQUENCE [LARGE SCALE GENOMIC DNA]</scope>
    <source>
        <strain evidence="3">cv. Salinas</strain>
        <tissue evidence="2">Seedlings</tissue>
    </source>
</reference>
<keyword evidence="3" id="KW-1185">Reference proteome</keyword>
<evidence type="ECO:0000259" key="1">
    <source>
        <dbReference type="Pfam" id="PF00646"/>
    </source>
</evidence>
<dbReference type="Pfam" id="PF00646">
    <property type="entry name" value="F-box"/>
    <property type="match status" value="1"/>
</dbReference>
<dbReference type="Proteomes" id="UP000235145">
    <property type="component" value="Unassembled WGS sequence"/>
</dbReference>
<evidence type="ECO:0000313" key="3">
    <source>
        <dbReference type="Proteomes" id="UP000235145"/>
    </source>
</evidence>
<dbReference type="SUPFAM" id="SSF81383">
    <property type="entry name" value="F-box domain"/>
    <property type="match status" value="1"/>
</dbReference>
<dbReference type="InterPro" id="IPR001810">
    <property type="entry name" value="F-box_dom"/>
</dbReference>
<sequence length="246" mass="28907">MNQNWDRISTLPQDIIEKIQTLMPMRDALRTSILSKKWRYSWASIKKLVFDENVVNVYSDKEEIDKYKLVNAILHVLLLHKGPILEFVVCMADTYIFNEFNQIILHLSRRNNLKIFIFEIWSPNSRDKLPSLFFSQSKNTTQLSDLPPCAQQTFTKLLGLQVYSGLNLDHLKELEITRCRISALEIEMEFLKLIMAKSPLLKKARIELNTSVSNEEEVQMFHKICYNCHFHRASPTTKFITERPKN</sequence>
<gene>
    <name evidence="2" type="ORF">LSAT_V11C400225620</name>
</gene>